<evidence type="ECO:0000313" key="1">
    <source>
        <dbReference type="EMBL" id="KAI3757282.1"/>
    </source>
</evidence>
<evidence type="ECO:0000313" key="2">
    <source>
        <dbReference type="Proteomes" id="UP001055879"/>
    </source>
</evidence>
<sequence length="66" mass="7215">MGAGVLSLGWSLAQLGWLFGALAIIVFALVIGVSTSIFSDCYRSPDSELGPDKHAFFLQAFRYQFQ</sequence>
<comment type="caution">
    <text evidence="1">The sequence shown here is derived from an EMBL/GenBank/DDBJ whole genome shotgun (WGS) entry which is preliminary data.</text>
</comment>
<gene>
    <name evidence="1" type="ORF">L6452_04816</name>
</gene>
<dbReference type="EMBL" id="CM042048">
    <property type="protein sequence ID" value="KAI3757282.1"/>
    <property type="molecule type" value="Genomic_DNA"/>
</dbReference>
<name>A0ACB9EEP0_ARCLA</name>
<reference evidence="2" key="1">
    <citation type="journal article" date="2022" name="Mol. Ecol. Resour.">
        <title>The genomes of chicory, endive, great burdock and yacon provide insights into Asteraceae palaeo-polyploidization history and plant inulin production.</title>
        <authorList>
            <person name="Fan W."/>
            <person name="Wang S."/>
            <person name="Wang H."/>
            <person name="Wang A."/>
            <person name="Jiang F."/>
            <person name="Liu H."/>
            <person name="Zhao H."/>
            <person name="Xu D."/>
            <person name="Zhang Y."/>
        </authorList>
    </citation>
    <scope>NUCLEOTIDE SEQUENCE [LARGE SCALE GENOMIC DNA]</scope>
    <source>
        <strain evidence="2">cv. Niubang</strain>
    </source>
</reference>
<reference evidence="1 2" key="2">
    <citation type="journal article" date="2022" name="Mol. Ecol. Resour.">
        <title>The genomes of chicory, endive, great burdock and yacon provide insights into Asteraceae paleo-polyploidization history and plant inulin production.</title>
        <authorList>
            <person name="Fan W."/>
            <person name="Wang S."/>
            <person name="Wang H."/>
            <person name="Wang A."/>
            <person name="Jiang F."/>
            <person name="Liu H."/>
            <person name="Zhao H."/>
            <person name="Xu D."/>
            <person name="Zhang Y."/>
        </authorList>
    </citation>
    <scope>NUCLEOTIDE SEQUENCE [LARGE SCALE GENOMIC DNA]</scope>
    <source>
        <strain evidence="2">cv. Niubang</strain>
    </source>
</reference>
<protein>
    <submittedName>
        <fullName evidence="1">Uncharacterized protein</fullName>
    </submittedName>
</protein>
<organism evidence="1 2">
    <name type="scientific">Arctium lappa</name>
    <name type="common">Greater burdock</name>
    <name type="synonym">Lappa major</name>
    <dbReference type="NCBI Taxonomy" id="4217"/>
    <lineage>
        <taxon>Eukaryota</taxon>
        <taxon>Viridiplantae</taxon>
        <taxon>Streptophyta</taxon>
        <taxon>Embryophyta</taxon>
        <taxon>Tracheophyta</taxon>
        <taxon>Spermatophyta</taxon>
        <taxon>Magnoliopsida</taxon>
        <taxon>eudicotyledons</taxon>
        <taxon>Gunneridae</taxon>
        <taxon>Pentapetalae</taxon>
        <taxon>asterids</taxon>
        <taxon>campanulids</taxon>
        <taxon>Asterales</taxon>
        <taxon>Asteraceae</taxon>
        <taxon>Carduoideae</taxon>
        <taxon>Cardueae</taxon>
        <taxon>Arctiinae</taxon>
        <taxon>Arctium</taxon>
    </lineage>
</organism>
<accession>A0ACB9EEP0</accession>
<dbReference type="Proteomes" id="UP001055879">
    <property type="component" value="Linkage Group LG02"/>
</dbReference>
<keyword evidence="2" id="KW-1185">Reference proteome</keyword>
<proteinExistence type="predicted"/>